<reference evidence="2 3" key="1">
    <citation type="submission" date="2018-03" db="EMBL/GenBank/DDBJ databases">
        <authorList>
            <person name="Keele B.F."/>
        </authorList>
    </citation>
    <scope>NUCLEOTIDE SEQUENCE [LARGE SCALE GENOMIC DNA]</scope>
    <source>
        <strain evidence="2 3">CECT 8626</strain>
    </source>
</reference>
<evidence type="ECO:0000313" key="3">
    <source>
        <dbReference type="Proteomes" id="UP000244924"/>
    </source>
</evidence>
<gene>
    <name evidence="2" type="ORF">DEA8626_03999</name>
</gene>
<evidence type="ECO:0000313" key="2">
    <source>
        <dbReference type="EMBL" id="SPH24966.1"/>
    </source>
</evidence>
<dbReference type="AlphaFoldDB" id="A0A2R8BNN5"/>
<name>A0A2R8BNN5_9RHOB</name>
<dbReference type="Proteomes" id="UP000244924">
    <property type="component" value="Unassembled WGS sequence"/>
</dbReference>
<protein>
    <submittedName>
        <fullName evidence="2">Uncharacterized protein</fullName>
    </submittedName>
</protein>
<keyword evidence="3" id="KW-1185">Reference proteome</keyword>
<organism evidence="2 3">
    <name type="scientific">Albidovulum aquaemixtae</name>
    <dbReference type="NCBI Taxonomy" id="1542388"/>
    <lineage>
        <taxon>Bacteria</taxon>
        <taxon>Pseudomonadati</taxon>
        <taxon>Pseudomonadota</taxon>
        <taxon>Alphaproteobacteria</taxon>
        <taxon>Rhodobacterales</taxon>
        <taxon>Paracoccaceae</taxon>
        <taxon>Albidovulum</taxon>
    </lineage>
</organism>
<sequence length="55" mass="6236">MTRRISPFATDFLLPAALGGGEARAYRPAPDDPPPERRTRRAKWFVALRNRSRVA</sequence>
<dbReference type="RefSeq" id="WP_181366550.1">
    <property type="nucleotide sequence ID" value="NZ_OMOQ01000006.1"/>
</dbReference>
<dbReference type="EMBL" id="OMOQ01000006">
    <property type="protein sequence ID" value="SPH24966.1"/>
    <property type="molecule type" value="Genomic_DNA"/>
</dbReference>
<evidence type="ECO:0000256" key="1">
    <source>
        <dbReference type="SAM" id="MobiDB-lite"/>
    </source>
</evidence>
<feature type="region of interest" description="Disordered" evidence="1">
    <location>
        <begin position="22"/>
        <end position="42"/>
    </location>
</feature>
<proteinExistence type="predicted"/>
<accession>A0A2R8BNN5</accession>